<evidence type="ECO:0000256" key="8">
    <source>
        <dbReference type="SAM" id="SignalP"/>
    </source>
</evidence>
<feature type="chain" id="PRO_5045315045" description="G-protein coupled receptors family 1 profile domain-containing protein" evidence="8">
    <location>
        <begin position="23"/>
        <end position="571"/>
    </location>
</feature>
<dbReference type="Proteomes" id="UP001642483">
    <property type="component" value="Unassembled WGS sequence"/>
</dbReference>
<comment type="subcellular location">
    <subcellularLocation>
        <location evidence="1">Membrane</location>
    </subcellularLocation>
</comment>
<keyword evidence="4" id="KW-0677">Repeat</keyword>
<dbReference type="InterPro" id="IPR017452">
    <property type="entry name" value="GPCR_Rhodpsn_7TM"/>
</dbReference>
<keyword evidence="6 7" id="KW-0472">Membrane</keyword>
<evidence type="ECO:0000256" key="3">
    <source>
        <dbReference type="ARBA" id="ARBA00022692"/>
    </source>
</evidence>
<dbReference type="Pfam" id="PF00001">
    <property type="entry name" value="7tm_1"/>
    <property type="match status" value="1"/>
</dbReference>
<dbReference type="PANTHER" id="PTHR24372:SF77">
    <property type="entry name" value="G-PROTEIN COUPLED RECEPTORS FAMILY 1 PROFILE DOMAIN-CONTAINING PROTEIN"/>
    <property type="match status" value="1"/>
</dbReference>
<feature type="signal peptide" evidence="8">
    <location>
        <begin position="1"/>
        <end position="22"/>
    </location>
</feature>
<evidence type="ECO:0000256" key="5">
    <source>
        <dbReference type="ARBA" id="ARBA00022989"/>
    </source>
</evidence>
<gene>
    <name evidence="10" type="ORF">CVLEPA_LOCUS29430</name>
</gene>
<dbReference type="PRINTS" id="PR00237">
    <property type="entry name" value="GPCRRHODOPSN"/>
</dbReference>
<dbReference type="PANTHER" id="PTHR24372">
    <property type="entry name" value="GLYCOPROTEIN HORMONE RECEPTOR"/>
    <property type="match status" value="1"/>
</dbReference>
<protein>
    <recommendedName>
        <fullName evidence="9">G-protein coupled receptors family 1 profile domain-containing protein</fullName>
    </recommendedName>
</protein>
<feature type="transmembrane region" description="Helical" evidence="7">
    <location>
        <begin position="484"/>
        <end position="507"/>
    </location>
</feature>
<dbReference type="PROSITE" id="PS50262">
    <property type="entry name" value="G_PROTEIN_RECEP_F1_2"/>
    <property type="match status" value="1"/>
</dbReference>
<keyword evidence="3 7" id="KW-0812">Transmembrane</keyword>
<accession>A0ABP0GWZ4</accession>
<organism evidence="10 11">
    <name type="scientific">Clavelina lepadiformis</name>
    <name type="common">Light-bulb sea squirt</name>
    <name type="synonym">Ascidia lepadiformis</name>
    <dbReference type="NCBI Taxonomy" id="159417"/>
    <lineage>
        <taxon>Eukaryota</taxon>
        <taxon>Metazoa</taxon>
        <taxon>Chordata</taxon>
        <taxon>Tunicata</taxon>
        <taxon>Ascidiacea</taxon>
        <taxon>Aplousobranchia</taxon>
        <taxon>Clavelinidae</taxon>
        <taxon>Clavelina</taxon>
    </lineage>
</organism>
<dbReference type="Gene3D" id="1.20.1070.10">
    <property type="entry name" value="Rhodopsin 7-helix transmembrane proteins"/>
    <property type="match status" value="2"/>
</dbReference>
<dbReference type="EMBL" id="CAWYQH010000152">
    <property type="protein sequence ID" value="CAK8696260.1"/>
    <property type="molecule type" value="Genomic_DNA"/>
</dbReference>
<keyword evidence="5 7" id="KW-1133">Transmembrane helix</keyword>
<comment type="caution">
    <text evidence="10">The sequence shown here is derived from an EMBL/GenBank/DDBJ whole genome shotgun (WGS) entry which is preliminary data.</text>
</comment>
<reference evidence="10 11" key="1">
    <citation type="submission" date="2024-02" db="EMBL/GenBank/DDBJ databases">
        <authorList>
            <person name="Daric V."/>
            <person name="Darras S."/>
        </authorList>
    </citation>
    <scope>NUCLEOTIDE SEQUENCE [LARGE SCALE GENOMIC DNA]</scope>
</reference>
<dbReference type="InterPro" id="IPR000276">
    <property type="entry name" value="GPCR_Rhodpsn"/>
</dbReference>
<evidence type="ECO:0000256" key="2">
    <source>
        <dbReference type="ARBA" id="ARBA00022614"/>
    </source>
</evidence>
<name>A0ABP0GWZ4_CLALP</name>
<evidence type="ECO:0000256" key="6">
    <source>
        <dbReference type="ARBA" id="ARBA00023136"/>
    </source>
</evidence>
<evidence type="ECO:0000313" key="10">
    <source>
        <dbReference type="EMBL" id="CAK8696260.1"/>
    </source>
</evidence>
<keyword evidence="8" id="KW-0732">Signal</keyword>
<dbReference type="SUPFAM" id="SSF81321">
    <property type="entry name" value="Family A G protein-coupled receptor-like"/>
    <property type="match status" value="2"/>
</dbReference>
<keyword evidence="2" id="KW-0433">Leucine-rich repeat</keyword>
<evidence type="ECO:0000256" key="7">
    <source>
        <dbReference type="SAM" id="Phobius"/>
    </source>
</evidence>
<feature type="transmembrane region" description="Helical" evidence="7">
    <location>
        <begin position="258"/>
        <end position="277"/>
    </location>
</feature>
<feature type="transmembrane region" description="Helical" evidence="7">
    <location>
        <begin position="213"/>
        <end position="238"/>
    </location>
</feature>
<evidence type="ECO:0000259" key="9">
    <source>
        <dbReference type="PROSITE" id="PS50262"/>
    </source>
</evidence>
<sequence length="571" mass="65467">MKDLFWKTLLTILLLNTEGISSSVWISKNKEEIQRSQCFQFRVEDWTRSCSSNLTYEFFICDDRANFSSSKFLTAPGSNISQWIDNLRFSTYLFKTKKQDAQLVCDNEESISSCAWNITEQRGNDFSIIVNDISDFIDENGCDITKTNCPACDLSNVVGTSGYLMVFPVLILVYTLAVLSLVGNAFVIMYNIQILTGEKKAVRTSVQNAQSMMILNLSLADFLTGTYLFILSIVATGYQSGFVKTVYRPWLVSDTCTALAIINFLSTQVSVLTLVIITTVRMYSVLHPYKNLQIRPLAVTLMLTWLVGVIIAFVPVFTFEKKGSILVKNGTRIFFQPRLYSTVEFFLSEIDQTYKFGHNKLHEKLLEGNSWKDLLDLCKKLKLIQKDDADSLLYQGYYNFRETCSLSYYYNDKPNQLKFTLSIVGIYIVSFIYVVVGYVVINGAVAKHHAAQDRYCCLSRFAINWCKKPANQREEENRCMNRKIFCIIVTDFLAVIPISIASIYFQIKTSMGERYDFWKYWHEINAITLIMLAINSATNPILYSYSLWKDLIIKMRRYISDGSTSEIKTSI</sequence>
<proteinExistence type="predicted"/>
<feature type="transmembrane region" description="Helical" evidence="7">
    <location>
        <begin position="419"/>
        <end position="441"/>
    </location>
</feature>
<evidence type="ECO:0000256" key="4">
    <source>
        <dbReference type="ARBA" id="ARBA00022737"/>
    </source>
</evidence>
<keyword evidence="11" id="KW-1185">Reference proteome</keyword>
<feature type="transmembrane region" description="Helical" evidence="7">
    <location>
        <begin position="527"/>
        <end position="548"/>
    </location>
</feature>
<evidence type="ECO:0000313" key="11">
    <source>
        <dbReference type="Proteomes" id="UP001642483"/>
    </source>
</evidence>
<feature type="domain" description="G-protein coupled receptors family 1 profile" evidence="9">
    <location>
        <begin position="183"/>
        <end position="543"/>
    </location>
</feature>
<feature type="transmembrane region" description="Helical" evidence="7">
    <location>
        <begin position="297"/>
        <end position="319"/>
    </location>
</feature>
<evidence type="ECO:0000256" key="1">
    <source>
        <dbReference type="ARBA" id="ARBA00004370"/>
    </source>
</evidence>
<feature type="transmembrane region" description="Helical" evidence="7">
    <location>
        <begin position="162"/>
        <end position="192"/>
    </location>
</feature>